<dbReference type="GO" id="GO:0032259">
    <property type="term" value="P:methylation"/>
    <property type="evidence" value="ECO:0007669"/>
    <property type="project" value="UniProtKB-KW"/>
</dbReference>
<dbReference type="EMBL" id="LFND01000004">
    <property type="protein sequence ID" value="KMQ63106.1"/>
    <property type="molecule type" value="Genomic_DNA"/>
</dbReference>
<accession>A0A0J7IB74</accession>
<evidence type="ECO:0000256" key="3">
    <source>
        <dbReference type="ARBA" id="ARBA00022691"/>
    </source>
</evidence>
<dbReference type="InterPro" id="IPR041698">
    <property type="entry name" value="Methyltransf_25"/>
</dbReference>
<dbReference type="OrthoDB" id="9810615at2"/>
<dbReference type="Proteomes" id="UP000036261">
    <property type="component" value="Unassembled WGS sequence"/>
</dbReference>
<dbReference type="Gene3D" id="3.40.50.150">
    <property type="entry name" value="Vaccinia Virus protein VP39"/>
    <property type="match status" value="1"/>
</dbReference>
<dbReference type="RefSeq" id="WP_048507352.1">
    <property type="nucleotide sequence ID" value="NZ_LFND01000004.1"/>
</dbReference>
<sequence length="203" mass="22328">MASEVPGTEGYSNVLDKFIEATLSIDFAELHRDFMPFIPQKPGNILDLGAGIGRDASAFSSMGHTVTAVEPSEKLLETGKTLYAGFPIHWIYDSLPDLQCLNPRLKFDFILASGVWHHLSPDEQSISIKKVSELLTENGVFALSLRNGPAGGGTCVYPTHANKILNQAEQNGLKTLLFLENQPSLLKGKEEVKWSRLVFQKSL</sequence>
<dbReference type="InterPro" id="IPR029063">
    <property type="entry name" value="SAM-dependent_MTases_sf"/>
</dbReference>
<evidence type="ECO:0000256" key="1">
    <source>
        <dbReference type="ARBA" id="ARBA00022603"/>
    </source>
</evidence>
<proteinExistence type="predicted"/>
<keyword evidence="2" id="KW-0808">Transferase</keyword>
<dbReference type="STRING" id="558151.ACM46_14300"/>
<gene>
    <name evidence="5" type="ORF">ACM46_14300</name>
</gene>
<dbReference type="Pfam" id="PF13649">
    <property type="entry name" value="Methyltransf_25"/>
    <property type="match status" value="1"/>
</dbReference>
<organism evidence="5 6">
    <name type="scientific">Chryseobacterium angstadtii</name>
    <dbReference type="NCBI Taxonomy" id="558151"/>
    <lineage>
        <taxon>Bacteria</taxon>
        <taxon>Pseudomonadati</taxon>
        <taxon>Bacteroidota</taxon>
        <taxon>Flavobacteriia</taxon>
        <taxon>Flavobacteriales</taxon>
        <taxon>Weeksellaceae</taxon>
        <taxon>Chryseobacterium group</taxon>
        <taxon>Chryseobacterium</taxon>
    </lineage>
</organism>
<name>A0A0J7IB74_9FLAO</name>
<evidence type="ECO:0000259" key="4">
    <source>
        <dbReference type="Pfam" id="PF13649"/>
    </source>
</evidence>
<feature type="domain" description="Methyltransferase" evidence="4">
    <location>
        <begin position="45"/>
        <end position="139"/>
    </location>
</feature>
<dbReference type="CDD" id="cd02440">
    <property type="entry name" value="AdoMet_MTases"/>
    <property type="match status" value="1"/>
</dbReference>
<keyword evidence="6" id="KW-1185">Reference proteome</keyword>
<evidence type="ECO:0000313" key="5">
    <source>
        <dbReference type="EMBL" id="KMQ63106.1"/>
    </source>
</evidence>
<dbReference type="AlphaFoldDB" id="A0A0J7IB74"/>
<dbReference type="SUPFAM" id="SSF53335">
    <property type="entry name" value="S-adenosyl-L-methionine-dependent methyltransferases"/>
    <property type="match status" value="1"/>
</dbReference>
<dbReference type="PANTHER" id="PTHR43464:SF19">
    <property type="entry name" value="UBIQUINONE BIOSYNTHESIS O-METHYLTRANSFERASE, MITOCHONDRIAL"/>
    <property type="match status" value="1"/>
</dbReference>
<comment type="caution">
    <text evidence="5">The sequence shown here is derived from an EMBL/GenBank/DDBJ whole genome shotgun (WGS) entry which is preliminary data.</text>
</comment>
<keyword evidence="1" id="KW-0489">Methyltransferase</keyword>
<dbReference type="GO" id="GO:0008168">
    <property type="term" value="F:methyltransferase activity"/>
    <property type="evidence" value="ECO:0007669"/>
    <property type="project" value="UniProtKB-KW"/>
</dbReference>
<protein>
    <recommendedName>
        <fullName evidence="4">Methyltransferase domain-containing protein</fullName>
    </recommendedName>
</protein>
<reference evidence="5 6" key="1">
    <citation type="journal article" date="2013" name="Int. J. Syst. Evol. Microbiol.">
        <title>Chryseobacterium angstadtii sp. nov., isolated from a newt tank.</title>
        <authorList>
            <person name="Kirk K.E."/>
            <person name="Hoffman J.A."/>
            <person name="Smith K.A."/>
            <person name="Strahan B.L."/>
            <person name="Failor K.C."/>
            <person name="Krebs J.E."/>
            <person name="Gale A.N."/>
            <person name="Do T.D."/>
            <person name="Sontag T.C."/>
            <person name="Batties A.M."/>
            <person name="Mistiszyn K."/>
            <person name="Newman J.D."/>
        </authorList>
    </citation>
    <scope>NUCLEOTIDE SEQUENCE [LARGE SCALE GENOMIC DNA]</scope>
    <source>
        <strain evidence="5 6">KM</strain>
    </source>
</reference>
<dbReference type="PANTHER" id="PTHR43464">
    <property type="entry name" value="METHYLTRANSFERASE"/>
    <property type="match status" value="1"/>
</dbReference>
<dbReference type="PATRIC" id="fig|558151.6.peg.3023"/>
<evidence type="ECO:0000313" key="6">
    <source>
        <dbReference type="Proteomes" id="UP000036261"/>
    </source>
</evidence>
<keyword evidence="3" id="KW-0949">S-adenosyl-L-methionine</keyword>
<evidence type="ECO:0000256" key="2">
    <source>
        <dbReference type="ARBA" id="ARBA00022679"/>
    </source>
</evidence>